<proteinExistence type="predicted"/>
<dbReference type="CDD" id="cd08161">
    <property type="entry name" value="SET"/>
    <property type="match status" value="1"/>
</dbReference>
<dbReference type="RefSeq" id="WP_022986547.1">
    <property type="nucleotide sequence ID" value="NZ_CAXGPP010000126.1"/>
</dbReference>
<dbReference type="PROSITE" id="PS50280">
    <property type="entry name" value="SET"/>
    <property type="match status" value="1"/>
</dbReference>
<protein>
    <submittedName>
        <fullName evidence="2">SET domain-containing protein</fullName>
    </submittedName>
</protein>
<evidence type="ECO:0000259" key="1">
    <source>
        <dbReference type="PROSITE" id="PS50280"/>
    </source>
</evidence>
<dbReference type="AlphaFoldDB" id="A0A418Y3I8"/>
<feature type="domain" description="SET" evidence="1">
    <location>
        <begin position="9"/>
        <end position="103"/>
    </location>
</feature>
<dbReference type="EMBL" id="QYYA01000001">
    <property type="protein sequence ID" value="RJG20114.1"/>
    <property type="molecule type" value="Genomic_DNA"/>
</dbReference>
<sequence>MSKPYVREDLVEVRESPLHGRGLFARQSIPKGTELGLCKTQPAKGQGPYVLWIDDDGEERYRVLCNLRFINHGKQPNVAYYDDLTVVTLKAVKAGAELLHDYGDEWE</sequence>
<keyword evidence="3" id="KW-1185">Reference proteome</keyword>
<evidence type="ECO:0000313" key="2">
    <source>
        <dbReference type="EMBL" id="RJG20114.1"/>
    </source>
</evidence>
<accession>A0A418Y3I8</accession>
<organism evidence="2 3">
    <name type="scientific">Alcanivorax profundi</name>
    <dbReference type="NCBI Taxonomy" id="2338368"/>
    <lineage>
        <taxon>Bacteria</taxon>
        <taxon>Pseudomonadati</taxon>
        <taxon>Pseudomonadota</taxon>
        <taxon>Gammaproteobacteria</taxon>
        <taxon>Oceanospirillales</taxon>
        <taxon>Alcanivoracaceae</taxon>
        <taxon>Alcanivorax</taxon>
    </lineage>
</organism>
<dbReference type="Proteomes" id="UP000283734">
    <property type="component" value="Unassembled WGS sequence"/>
</dbReference>
<dbReference type="InterPro" id="IPR046341">
    <property type="entry name" value="SET_dom_sf"/>
</dbReference>
<dbReference type="Gene3D" id="2.170.270.10">
    <property type="entry name" value="SET domain"/>
    <property type="match status" value="1"/>
</dbReference>
<dbReference type="Pfam" id="PF00856">
    <property type="entry name" value="SET"/>
    <property type="match status" value="1"/>
</dbReference>
<reference evidence="2 3" key="1">
    <citation type="submission" date="2018-09" db="EMBL/GenBank/DDBJ databases">
        <title>Alcanivorax profundi sp. nov., isolated from 1000 m-depth seawater of the Mariana Trench.</title>
        <authorList>
            <person name="Liu J."/>
        </authorList>
    </citation>
    <scope>NUCLEOTIDE SEQUENCE [LARGE SCALE GENOMIC DNA]</scope>
    <source>
        <strain evidence="2 3">MTEO17</strain>
    </source>
</reference>
<dbReference type="OrthoDB" id="9790349at2"/>
<dbReference type="SUPFAM" id="SSF82199">
    <property type="entry name" value="SET domain"/>
    <property type="match status" value="1"/>
</dbReference>
<evidence type="ECO:0000313" key="3">
    <source>
        <dbReference type="Proteomes" id="UP000283734"/>
    </source>
</evidence>
<gene>
    <name evidence="2" type="ORF">D4A39_04620</name>
</gene>
<dbReference type="InterPro" id="IPR001214">
    <property type="entry name" value="SET_dom"/>
</dbReference>
<name>A0A418Y3I8_9GAMM</name>
<comment type="caution">
    <text evidence="2">The sequence shown here is derived from an EMBL/GenBank/DDBJ whole genome shotgun (WGS) entry which is preliminary data.</text>
</comment>